<evidence type="ECO:0000256" key="2">
    <source>
        <dbReference type="ARBA" id="ARBA00023004"/>
    </source>
</evidence>
<dbReference type="EMBL" id="CP000301">
    <property type="protein sequence ID" value="ABD87189.1"/>
    <property type="molecule type" value="Genomic_DNA"/>
</dbReference>
<name>Q218J7_RHOPB</name>
<dbReference type="PANTHER" id="PTHR42827:SF1">
    <property type="entry name" value="IRON-SULFUR CLUSTER-BINDING PROTEIN"/>
    <property type="match status" value="1"/>
</dbReference>
<dbReference type="PROSITE" id="PS00198">
    <property type="entry name" value="4FE4S_FER_1"/>
    <property type="match status" value="1"/>
</dbReference>
<keyword evidence="2" id="KW-0408">Iron</keyword>
<dbReference type="HOGENOM" id="CLU_1189174_0_0_5"/>
<dbReference type="eggNOG" id="COG1600">
    <property type="taxonomic scope" value="Bacteria"/>
</dbReference>
<dbReference type="InterPro" id="IPR017896">
    <property type="entry name" value="4Fe4S_Fe-S-bd"/>
</dbReference>
<evidence type="ECO:0000256" key="3">
    <source>
        <dbReference type="ARBA" id="ARBA00023014"/>
    </source>
</evidence>
<gene>
    <name evidence="5" type="ordered locus">RPC_1627</name>
</gene>
<dbReference type="Gene3D" id="3.30.70.20">
    <property type="match status" value="1"/>
</dbReference>
<keyword evidence="1" id="KW-0479">Metal-binding</keyword>
<feature type="domain" description="4Fe-4S ferredoxin-type" evidence="4">
    <location>
        <begin position="153"/>
        <end position="182"/>
    </location>
</feature>
<reference evidence="5" key="1">
    <citation type="submission" date="2006-03" db="EMBL/GenBank/DDBJ databases">
        <title>Complete sequence of Rhodopseudomonas palustris BisB18.</title>
        <authorList>
            <consortium name="US DOE Joint Genome Institute"/>
            <person name="Copeland A."/>
            <person name="Lucas S."/>
            <person name="Lapidus A."/>
            <person name="Barry K."/>
            <person name="Detter J.C."/>
            <person name="Glavina del Rio T."/>
            <person name="Hammon N."/>
            <person name="Israni S."/>
            <person name="Dalin E."/>
            <person name="Tice H."/>
            <person name="Pitluck S."/>
            <person name="Chain P."/>
            <person name="Malfatti S."/>
            <person name="Shin M."/>
            <person name="Vergez L."/>
            <person name="Schmutz J."/>
            <person name="Larimer F."/>
            <person name="Land M."/>
            <person name="Hauser L."/>
            <person name="Pelletier D.A."/>
            <person name="Kyrpides N."/>
            <person name="Anderson I."/>
            <person name="Oda Y."/>
            <person name="Harwood C.S."/>
            <person name="Richardson P."/>
        </authorList>
    </citation>
    <scope>NUCLEOTIDE SEQUENCE [LARGE SCALE GENOMIC DNA]</scope>
    <source>
        <strain evidence="5">BisB18</strain>
    </source>
</reference>
<dbReference type="Pfam" id="PF13484">
    <property type="entry name" value="Fer4_16"/>
    <property type="match status" value="1"/>
</dbReference>
<keyword evidence="3" id="KW-0411">Iron-sulfur</keyword>
<dbReference type="KEGG" id="rpc:RPC_1627"/>
<evidence type="ECO:0000259" key="4">
    <source>
        <dbReference type="PROSITE" id="PS51379"/>
    </source>
</evidence>
<dbReference type="InterPro" id="IPR017900">
    <property type="entry name" value="4Fe4S_Fe_S_CS"/>
</dbReference>
<evidence type="ECO:0000256" key="1">
    <source>
        <dbReference type="ARBA" id="ARBA00022723"/>
    </source>
</evidence>
<accession>Q218J7</accession>
<dbReference type="AlphaFoldDB" id="Q218J7"/>
<dbReference type="RefSeq" id="WP_011472093.1">
    <property type="nucleotide sequence ID" value="NC_007925.1"/>
</dbReference>
<dbReference type="OrthoDB" id="9796486at2"/>
<protein>
    <submittedName>
        <fullName evidence="5">4Fe-4S ferredoxin, iron-sulfur binding</fullName>
    </submittedName>
</protein>
<evidence type="ECO:0000313" key="5">
    <source>
        <dbReference type="EMBL" id="ABD87189.1"/>
    </source>
</evidence>
<dbReference type="GO" id="GO:0046872">
    <property type="term" value="F:metal ion binding"/>
    <property type="evidence" value="ECO:0007669"/>
    <property type="project" value="UniProtKB-KW"/>
</dbReference>
<dbReference type="GO" id="GO:0051536">
    <property type="term" value="F:iron-sulfur cluster binding"/>
    <property type="evidence" value="ECO:0007669"/>
    <property type="project" value="UniProtKB-KW"/>
</dbReference>
<dbReference type="SUPFAM" id="SSF46548">
    <property type="entry name" value="alpha-helical ferredoxin"/>
    <property type="match status" value="1"/>
</dbReference>
<organism evidence="5">
    <name type="scientific">Rhodopseudomonas palustris (strain BisB18)</name>
    <dbReference type="NCBI Taxonomy" id="316056"/>
    <lineage>
        <taxon>Bacteria</taxon>
        <taxon>Pseudomonadati</taxon>
        <taxon>Pseudomonadota</taxon>
        <taxon>Alphaproteobacteria</taxon>
        <taxon>Hyphomicrobiales</taxon>
        <taxon>Nitrobacteraceae</taxon>
        <taxon>Rhodopseudomonas</taxon>
    </lineage>
</organism>
<dbReference type="PANTHER" id="PTHR42827">
    <property type="entry name" value="IRON-SULFUR CLUSTER-BINDING PROTEIN-RELATED"/>
    <property type="match status" value="1"/>
</dbReference>
<sequence length="233" mass="25439">MRHTIVKSHILDVLAKAAPTSVASSFCLTSSILAEAPQDIQNLLSIYCDWSVLSYAVPIVDQSLWIWHRLDDQRYLFANHILERAAAAIQDQLSEDGIGVIDVARRFAGAVSLVELAVRAGLGSRGVNNLLLHQQFGSWLQLHALLINCTMADHQPLTTDVCTKCGLCIKACPAGAISGKHFYPGRCSSLVASPWMPKSKAVALTAHSYIECAECINSCPIGKPPEELFSWKR</sequence>
<dbReference type="STRING" id="316056.RPC_1627"/>
<dbReference type="PROSITE" id="PS51379">
    <property type="entry name" value="4FE4S_FER_2"/>
    <property type="match status" value="1"/>
</dbReference>
<proteinExistence type="predicted"/>